<evidence type="ECO:0000259" key="1">
    <source>
        <dbReference type="PROSITE" id="PS51746"/>
    </source>
</evidence>
<dbReference type="AlphaFoldDB" id="A0A1J5Q9T9"/>
<dbReference type="InterPro" id="IPR015655">
    <property type="entry name" value="PP2C"/>
</dbReference>
<dbReference type="PANTHER" id="PTHR13832">
    <property type="entry name" value="PROTEIN PHOSPHATASE 2C"/>
    <property type="match status" value="1"/>
</dbReference>
<comment type="caution">
    <text evidence="2">The sequence shown here is derived from an EMBL/GenBank/DDBJ whole genome shotgun (WGS) entry which is preliminary data.</text>
</comment>
<dbReference type="Pfam" id="PF13672">
    <property type="entry name" value="PP2C_2"/>
    <property type="match status" value="1"/>
</dbReference>
<dbReference type="InterPro" id="IPR001932">
    <property type="entry name" value="PPM-type_phosphatase-like_dom"/>
</dbReference>
<keyword evidence="2" id="KW-0378">Hydrolase</keyword>
<dbReference type="SMART" id="SM00331">
    <property type="entry name" value="PP2C_SIG"/>
    <property type="match status" value="1"/>
</dbReference>
<reference evidence="2" key="1">
    <citation type="submission" date="2016-10" db="EMBL/GenBank/DDBJ databases">
        <title>Sequence of Gallionella enrichment culture.</title>
        <authorList>
            <person name="Poehlein A."/>
            <person name="Muehling M."/>
            <person name="Daniel R."/>
        </authorList>
    </citation>
    <scope>NUCLEOTIDE SEQUENCE</scope>
</reference>
<dbReference type="SUPFAM" id="SSF81606">
    <property type="entry name" value="PP2C-like"/>
    <property type="match status" value="1"/>
</dbReference>
<organism evidence="2">
    <name type="scientific">mine drainage metagenome</name>
    <dbReference type="NCBI Taxonomy" id="410659"/>
    <lineage>
        <taxon>unclassified sequences</taxon>
        <taxon>metagenomes</taxon>
        <taxon>ecological metagenomes</taxon>
    </lineage>
</organism>
<accession>A0A1J5Q9T9</accession>
<evidence type="ECO:0000313" key="2">
    <source>
        <dbReference type="EMBL" id="OIQ76660.1"/>
    </source>
</evidence>
<dbReference type="SMART" id="SM00332">
    <property type="entry name" value="PP2Cc"/>
    <property type="match status" value="1"/>
</dbReference>
<dbReference type="PROSITE" id="PS51746">
    <property type="entry name" value="PPM_2"/>
    <property type="match status" value="1"/>
</dbReference>
<dbReference type="InterPro" id="IPR036457">
    <property type="entry name" value="PPM-type-like_dom_sf"/>
</dbReference>
<dbReference type="EC" id="3.1.3.16" evidence="2"/>
<proteinExistence type="predicted"/>
<sequence length="257" mass="27335">MAQVPNQNLLYEMTSLTHPGRMREHNEDAVAYDALSQVAVLADGMGGYAAGEVASGMSTAQICARIARIKADYPRVSALDLSTELRNAIRHVNFDILRTARANPQFSGMGATLVAAAFTGNVVVIAHAGDSRAYLLRQNQLRLLTHDHSALQEQIDMGLILPAEAAAMGGKNLVTRALGVDAQLEPDIGMHPMMAGDQLLLCSDGLNDMVPDVRIEAVLRQYAGHPTAAARQLVEDANAAGGRDNISVIMVTVRAAA</sequence>
<dbReference type="GO" id="GO:0004722">
    <property type="term" value="F:protein serine/threonine phosphatase activity"/>
    <property type="evidence" value="ECO:0007669"/>
    <property type="project" value="UniProtKB-EC"/>
</dbReference>
<dbReference type="CDD" id="cd00143">
    <property type="entry name" value="PP2Cc"/>
    <property type="match status" value="1"/>
</dbReference>
<name>A0A1J5Q9T9_9ZZZZ</name>
<dbReference type="Gene3D" id="3.60.40.10">
    <property type="entry name" value="PPM-type phosphatase domain"/>
    <property type="match status" value="1"/>
</dbReference>
<protein>
    <submittedName>
        <fullName evidence="2">Serine/threonine phosphatase stp</fullName>
        <ecNumber evidence="2">3.1.3.16</ecNumber>
    </submittedName>
</protein>
<feature type="domain" description="PPM-type phosphatase" evidence="1">
    <location>
        <begin position="10"/>
        <end position="253"/>
    </location>
</feature>
<gene>
    <name evidence="2" type="primary">stp_25</name>
    <name evidence="2" type="ORF">GALL_416560</name>
</gene>
<dbReference type="EMBL" id="MLJW01001807">
    <property type="protein sequence ID" value="OIQ76660.1"/>
    <property type="molecule type" value="Genomic_DNA"/>
</dbReference>
<dbReference type="PANTHER" id="PTHR13832:SF827">
    <property type="entry name" value="PROTEIN PHOSPHATASE 1L"/>
    <property type="match status" value="1"/>
</dbReference>